<name>A0A1X7UYP6_AMPQE</name>
<dbReference type="CDD" id="cd19756">
    <property type="entry name" value="Bbox2"/>
    <property type="match status" value="1"/>
</dbReference>
<dbReference type="InterPro" id="IPR047153">
    <property type="entry name" value="TRIM45/56/19-like"/>
</dbReference>
<dbReference type="AlphaFoldDB" id="A0A1X7UYP6"/>
<dbReference type="PANTHER" id="PTHR25462">
    <property type="entry name" value="BONUS, ISOFORM C-RELATED"/>
    <property type="match status" value="1"/>
</dbReference>
<dbReference type="PROSITE" id="PS50119">
    <property type="entry name" value="ZF_BBOX"/>
    <property type="match status" value="1"/>
</dbReference>
<dbReference type="GO" id="GO:0061630">
    <property type="term" value="F:ubiquitin protein ligase activity"/>
    <property type="evidence" value="ECO:0007669"/>
    <property type="project" value="TreeGrafter"/>
</dbReference>
<evidence type="ECO:0000313" key="3">
    <source>
        <dbReference type="EnsemblMetazoa" id="Aqu2.1.32898_001"/>
    </source>
</evidence>
<dbReference type="Gene3D" id="3.30.160.60">
    <property type="entry name" value="Classic Zinc Finger"/>
    <property type="match status" value="1"/>
</dbReference>
<evidence type="ECO:0000256" key="1">
    <source>
        <dbReference type="PROSITE-ProRule" id="PRU00024"/>
    </source>
</evidence>
<dbReference type="InterPro" id="IPR000315">
    <property type="entry name" value="Znf_B-box"/>
</dbReference>
<keyword evidence="1" id="KW-0862">Zinc</keyword>
<dbReference type="EnsemblMetazoa" id="Aqu2.1.32898_001">
    <property type="protein sequence ID" value="Aqu2.1.32898_001"/>
    <property type="gene ID" value="Aqu2.1.32898"/>
</dbReference>
<dbReference type="PANTHER" id="PTHR25462:SF296">
    <property type="entry name" value="MEIOTIC P26, ISOFORM F"/>
    <property type="match status" value="1"/>
</dbReference>
<sequence>MNQRQSFTFPQSSFQFGPNITSLSLRPTLQPLPIPVSPAATDDGSTAVATPSGQSCGQCQSADESVRYCSKCCCFLCKPCTDSHKRMATFNTHDLVLPEEADIASKYNCPKHSSESLNAYCMTCKCLICQDCELCYHYKHETKSVTSARESIKAHLKSDFECLLKHLKSFQSHSEEIAEAEKHTTSYPHKLKGFISENVKDTEHKDKLLKEVDTHYSQYSKALSTEKDSVNKAIGMLESEIKSADQLMKNSKLSLLEFAVQGCKSMSSMDKLKSMIWNPINFGPLLCVNDKLVSARPVKTGGWGPPTTSASTSDTDIKLINGSVSFSINEPITSFHIVKIDFKWTRMAALPTNFRYRSTTKLLFPDFDISCVVIGPKQRAVPCKIDETSKSNDNEASWNISAKTESPFTIKAELKLNGDVYRQISKYYKY</sequence>
<organism evidence="3">
    <name type="scientific">Amphimedon queenslandica</name>
    <name type="common">Sponge</name>
    <dbReference type="NCBI Taxonomy" id="400682"/>
    <lineage>
        <taxon>Eukaryota</taxon>
        <taxon>Metazoa</taxon>
        <taxon>Porifera</taxon>
        <taxon>Demospongiae</taxon>
        <taxon>Heteroscleromorpha</taxon>
        <taxon>Haplosclerida</taxon>
        <taxon>Niphatidae</taxon>
        <taxon>Amphimedon</taxon>
    </lineage>
</organism>
<accession>A0A1X7UYP6</accession>
<dbReference type="GO" id="GO:0008270">
    <property type="term" value="F:zinc ion binding"/>
    <property type="evidence" value="ECO:0007669"/>
    <property type="project" value="UniProtKB-KW"/>
</dbReference>
<dbReference type="OrthoDB" id="264520at2759"/>
<dbReference type="InParanoid" id="A0A1X7UYP6"/>
<evidence type="ECO:0000259" key="2">
    <source>
        <dbReference type="PROSITE" id="PS50119"/>
    </source>
</evidence>
<dbReference type="Pfam" id="PF00643">
    <property type="entry name" value="zf-B_box"/>
    <property type="match status" value="1"/>
</dbReference>
<feature type="domain" description="B box-type" evidence="2">
    <location>
        <begin position="104"/>
        <end position="145"/>
    </location>
</feature>
<proteinExistence type="predicted"/>
<keyword evidence="1" id="KW-0479">Metal-binding</keyword>
<keyword evidence="1" id="KW-0863">Zinc-finger</keyword>
<protein>
    <recommendedName>
        <fullName evidence="2">B box-type domain-containing protein</fullName>
    </recommendedName>
</protein>
<reference evidence="3" key="1">
    <citation type="submission" date="2017-05" db="UniProtKB">
        <authorList>
            <consortium name="EnsemblMetazoa"/>
        </authorList>
    </citation>
    <scope>IDENTIFICATION</scope>
</reference>
<dbReference type="SUPFAM" id="SSF57845">
    <property type="entry name" value="B-box zinc-binding domain"/>
    <property type="match status" value="1"/>
</dbReference>
<dbReference type="eggNOG" id="KOG2177">
    <property type="taxonomic scope" value="Eukaryota"/>
</dbReference>
<dbReference type="CDD" id="cd19757">
    <property type="entry name" value="Bbox1"/>
    <property type="match status" value="1"/>
</dbReference>